<dbReference type="OrthoDB" id="275928at2759"/>
<keyword evidence="1" id="KW-1133">Transmembrane helix</keyword>
<dbReference type="VEuPathDB" id="TriTrypDB:ADEAN_000615400"/>
<protein>
    <submittedName>
        <fullName evidence="2">Uncharacterized protein</fullName>
    </submittedName>
</protein>
<reference evidence="2 3" key="1">
    <citation type="submission" date="2020-08" db="EMBL/GenBank/DDBJ databases">
        <authorList>
            <person name="Newling K."/>
            <person name="Davey J."/>
            <person name="Forrester S."/>
        </authorList>
    </citation>
    <scope>NUCLEOTIDE SEQUENCE [LARGE SCALE GENOMIC DNA]</scope>
    <source>
        <strain evidence="3">Crithidia deanei Carvalho (ATCC PRA-265)</strain>
    </source>
</reference>
<dbReference type="AlphaFoldDB" id="A0A7G2CJ67"/>
<keyword evidence="1" id="KW-0812">Transmembrane</keyword>
<dbReference type="Proteomes" id="UP000515908">
    <property type="component" value="Chromosome 11"/>
</dbReference>
<evidence type="ECO:0000313" key="2">
    <source>
        <dbReference type="EMBL" id="CAD2218663.1"/>
    </source>
</evidence>
<feature type="transmembrane region" description="Helical" evidence="1">
    <location>
        <begin position="32"/>
        <end position="50"/>
    </location>
</feature>
<dbReference type="EMBL" id="LR877155">
    <property type="protein sequence ID" value="CAD2218663.1"/>
    <property type="molecule type" value="Genomic_DNA"/>
</dbReference>
<evidence type="ECO:0000256" key="1">
    <source>
        <dbReference type="SAM" id="Phobius"/>
    </source>
</evidence>
<name>A0A7G2CJ67_9TRYP</name>
<accession>A0A7G2CJ67</accession>
<keyword evidence="1" id="KW-0472">Membrane</keyword>
<keyword evidence="3" id="KW-1185">Reference proteome</keyword>
<organism evidence="2 3">
    <name type="scientific">Angomonas deanei</name>
    <dbReference type="NCBI Taxonomy" id="59799"/>
    <lineage>
        <taxon>Eukaryota</taxon>
        <taxon>Discoba</taxon>
        <taxon>Euglenozoa</taxon>
        <taxon>Kinetoplastea</taxon>
        <taxon>Metakinetoplastina</taxon>
        <taxon>Trypanosomatida</taxon>
        <taxon>Trypanosomatidae</taxon>
        <taxon>Strigomonadinae</taxon>
        <taxon>Angomonas</taxon>
    </lineage>
</organism>
<proteinExistence type="predicted"/>
<evidence type="ECO:0000313" key="3">
    <source>
        <dbReference type="Proteomes" id="UP000515908"/>
    </source>
</evidence>
<sequence>MGLIGSLLQRAKHKKEIFVARMQVRKIADFEFIGRLCGMLFFPFVVYVCCGSMQDYSNARITDALNKQSKEKEVSI</sequence>
<gene>
    <name evidence="2" type="ORF">ADEAN_000615400</name>
</gene>